<dbReference type="Proteomes" id="UP000501740">
    <property type="component" value="Segment"/>
</dbReference>
<dbReference type="Pfam" id="PF19168">
    <property type="entry name" value="DUF5850"/>
    <property type="match status" value="1"/>
</dbReference>
<evidence type="ECO:0000313" key="4">
    <source>
        <dbReference type="EMBL" id="UUY86259.1"/>
    </source>
</evidence>
<evidence type="ECO:0000313" key="5">
    <source>
        <dbReference type="Proteomes" id="UP000501740"/>
    </source>
</evidence>
<sequence>MLQNYAIVLVTAALALWFYFKESSKSDKPVDPPQKPQPKVKQTCKRKPHWMDPHLTGSQTVQYSRTRSLGDPIRGDLPIVPRDDGWFSTGANPAHSLHTGAIGMIAPVITDGQHTVETLIAAYENKGESVSGREHAQAYYGSAS</sequence>
<reference evidence="5 6" key="1">
    <citation type="submission" date="2019-03" db="EMBL/GenBank/DDBJ databases">
        <authorList>
            <person name="Winters A.D."/>
            <person name="Faisal M."/>
        </authorList>
    </citation>
    <scope>NUCLEOTIDE SEQUENCE [LARGE SCALE GENOMIC DNA]</scope>
    <source>
        <strain evidence="2 6">Alleghany 12-343</strain>
        <strain evidence="3 5">Pine 14-204</strain>
    </source>
</reference>
<dbReference type="EMBL" id="MK681855">
    <property type="protein sequence ID" value="QJE49131.1"/>
    <property type="molecule type" value="Genomic_DNA"/>
</dbReference>
<organism evidence="4 7">
    <name type="scientific">Largemouth bass virus</name>
    <dbReference type="NCBI Taxonomy" id="176656"/>
    <lineage>
        <taxon>Viruses</taxon>
        <taxon>Varidnaviria</taxon>
        <taxon>Bamfordvirae</taxon>
        <taxon>Nucleocytoviricota</taxon>
        <taxon>Megaviricetes</taxon>
        <taxon>Pimascovirales</taxon>
        <taxon>Pimascovirales incertae sedis</taxon>
        <taxon>Iridoviridae</taxon>
        <taxon>Alphairidovirinae</taxon>
        <taxon>Ranavirus</taxon>
        <taxon>Ranavirus micropterus1</taxon>
        <taxon>Santee-Cooper ranavirus</taxon>
    </lineage>
</organism>
<evidence type="ECO:0000313" key="6">
    <source>
        <dbReference type="Proteomes" id="UP000503328"/>
    </source>
</evidence>
<dbReference type="InterPro" id="IPR043882">
    <property type="entry name" value="DUF5850"/>
</dbReference>
<name>A0A9E7TN36_9VIRU</name>
<proteinExistence type="predicted"/>
<protein>
    <submittedName>
        <fullName evidence="4">Uncharacterized protein</fullName>
    </submittedName>
</protein>
<dbReference type="Proteomes" id="UP000503328">
    <property type="component" value="Segment"/>
</dbReference>
<evidence type="ECO:0000256" key="1">
    <source>
        <dbReference type="SAM" id="MobiDB-lite"/>
    </source>
</evidence>
<evidence type="ECO:0000313" key="3">
    <source>
        <dbReference type="EMBL" id="QJE49218.1"/>
    </source>
</evidence>
<reference evidence="4" key="2">
    <citation type="submission" date="2021-02" db="EMBL/GenBank/DDBJ databases">
        <authorList>
            <person name="Chen J."/>
            <person name="Hu H."/>
            <person name="Huang J."/>
            <person name="Yan X."/>
        </authorList>
    </citation>
    <scope>NUCLEOTIDE SEQUENCE</scope>
    <source>
        <strain evidence="4">GDOU</strain>
    </source>
</reference>
<feature type="region of interest" description="Disordered" evidence="1">
    <location>
        <begin position="24"/>
        <end position="75"/>
    </location>
</feature>
<gene>
    <name evidence="2" type="ORF">LMBV_068</name>
    <name evidence="3" type="ORF">LMBV_069</name>
</gene>
<dbReference type="EMBL" id="MW630113">
    <property type="protein sequence ID" value="UUY86259.1"/>
    <property type="molecule type" value="Genomic_DNA"/>
</dbReference>
<feature type="compositionally biased region" description="Polar residues" evidence="1">
    <location>
        <begin position="56"/>
        <end position="67"/>
    </location>
</feature>
<evidence type="ECO:0000313" key="2">
    <source>
        <dbReference type="EMBL" id="QJE49131.1"/>
    </source>
</evidence>
<dbReference type="Proteomes" id="UP001060024">
    <property type="component" value="Segment"/>
</dbReference>
<accession>A0A9E7TN36</accession>
<dbReference type="EMBL" id="MK681856">
    <property type="protein sequence ID" value="QJE49218.1"/>
    <property type="molecule type" value="Genomic_DNA"/>
</dbReference>
<evidence type="ECO:0000313" key="7">
    <source>
        <dbReference type="Proteomes" id="UP001060024"/>
    </source>
</evidence>